<dbReference type="GO" id="GO:0005524">
    <property type="term" value="F:ATP binding"/>
    <property type="evidence" value="ECO:0007669"/>
    <property type="project" value="UniProtKB-KW"/>
</dbReference>
<dbReference type="Gene3D" id="3.30.565.10">
    <property type="entry name" value="Histidine kinase-like ATPase, C-terminal domain"/>
    <property type="match status" value="1"/>
</dbReference>
<evidence type="ECO:0000259" key="11">
    <source>
        <dbReference type="Pfam" id="PF07730"/>
    </source>
</evidence>
<dbReference type="EMBL" id="RAQQ01000002">
    <property type="protein sequence ID" value="RKF28823.1"/>
    <property type="molecule type" value="Genomic_DNA"/>
</dbReference>
<dbReference type="Proteomes" id="UP000285744">
    <property type="component" value="Unassembled WGS sequence"/>
</dbReference>
<dbReference type="PANTHER" id="PTHR24421">
    <property type="entry name" value="NITRATE/NITRITE SENSOR PROTEIN NARX-RELATED"/>
    <property type="match status" value="1"/>
</dbReference>
<feature type="transmembrane region" description="Helical" evidence="10">
    <location>
        <begin position="138"/>
        <end position="156"/>
    </location>
</feature>
<keyword evidence="7" id="KW-0067">ATP-binding</keyword>
<keyword evidence="4" id="KW-0808">Transferase</keyword>
<keyword evidence="10" id="KW-1133">Transmembrane helix</keyword>
<reference evidence="12 13" key="1">
    <citation type="journal article" date="2018" name="Int. J. Syst. Evol. Microbiol.">
        <title>Micromonospora globbae sp. nov., an endophytic actinomycete isolated from roots of Globba winitii C. H. Wright.</title>
        <authorList>
            <person name="Kuncharoen N."/>
            <person name="Pittayakhajonwut P."/>
            <person name="Tanasupawat S."/>
        </authorList>
    </citation>
    <scope>NUCLEOTIDE SEQUENCE [LARGE SCALE GENOMIC DNA]</scope>
    <source>
        <strain evidence="12 13">WPS1-2</strain>
    </source>
</reference>
<comment type="caution">
    <text evidence="12">The sequence shown here is derived from an EMBL/GenBank/DDBJ whole genome shotgun (WGS) entry which is preliminary data.</text>
</comment>
<organism evidence="12 13">
    <name type="scientific">Micromonospora globbae</name>
    <dbReference type="NCBI Taxonomy" id="1894969"/>
    <lineage>
        <taxon>Bacteria</taxon>
        <taxon>Bacillati</taxon>
        <taxon>Actinomycetota</taxon>
        <taxon>Actinomycetes</taxon>
        <taxon>Micromonosporales</taxon>
        <taxon>Micromonosporaceae</taxon>
        <taxon>Micromonospora</taxon>
    </lineage>
</organism>
<evidence type="ECO:0000256" key="9">
    <source>
        <dbReference type="SAM" id="Coils"/>
    </source>
</evidence>
<keyword evidence="6 12" id="KW-0418">Kinase</keyword>
<dbReference type="PANTHER" id="PTHR24421:SF10">
    <property type="entry name" value="NITRATE_NITRITE SENSOR PROTEIN NARQ"/>
    <property type="match status" value="1"/>
</dbReference>
<proteinExistence type="predicted"/>
<evidence type="ECO:0000256" key="7">
    <source>
        <dbReference type="ARBA" id="ARBA00022840"/>
    </source>
</evidence>
<dbReference type="InterPro" id="IPR011712">
    <property type="entry name" value="Sig_transdc_His_kin_sub3_dim/P"/>
</dbReference>
<keyword evidence="10" id="KW-0812">Transmembrane</keyword>
<keyword evidence="8" id="KW-0902">Two-component regulatory system</keyword>
<dbReference type="CDD" id="cd16917">
    <property type="entry name" value="HATPase_UhpB-NarQ-NarX-like"/>
    <property type="match status" value="1"/>
</dbReference>
<feature type="transmembrane region" description="Helical" evidence="10">
    <location>
        <begin position="113"/>
        <end position="132"/>
    </location>
</feature>
<dbReference type="InterPro" id="IPR050482">
    <property type="entry name" value="Sensor_HK_TwoCompSys"/>
</dbReference>
<keyword evidence="10" id="KW-0472">Membrane</keyword>
<evidence type="ECO:0000256" key="3">
    <source>
        <dbReference type="ARBA" id="ARBA00022553"/>
    </source>
</evidence>
<comment type="catalytic activity">
    <reaction evidence="1">
        <text>ATP + protein L-histidine = ADP + protein N-phospho-L-histidine.</text>
        <dbReference type="EC" id="2.7.13.3"/>
    </reaction>
</comment>
<dbReference type="OrthoDB" id="227596at2"/>
<sequence length="394" mass="41962">MTSPRLHQVVRWSRRRPVIDAVVASAAALCVATGQFGVDFFGPTLAGFEPGLPPAWLGVPLGVAVGVLSWRRRRAPAIMLAGTLVANVLVPAQVAVMLALYTLADRTTAWPKVAVSILVSVVLVGVPIWWYAGADGAIPVTVAVCVAPALLGLYVGTRRNLVERIRERAERLEREQHERVAQARSDERAQIARDMHDVVTHRVSLMVLHATALEASGGENAVRMGRQIGAIGRAALAELRSLVAVLRADDDMPLAPQAGLADLAALVDESRRLGVPVTLEMENATGARPPLLVEHAVYRVVQEALTNVHRHAPGARTRVRVQQTRRSLRVTISNGRGRPTPGAALPAGGHGLLGLGERVRLIGGTLTAGPTADGAFELVAEMPIAPEADDDRTD</sequence>
<dbReference type="Gene3D" id="1.20.5.1930">
    <property type="match status" value="1"/>
</dbReference>
<evidence type="ECO:0000256" key="2">
    <source>
        <dbReference type="ARBA" id="ARBA00012438"/>
    </source>
</evidence>
<dbReference type="InterPro" id="IPR036890">
    <property type="entry name" value="HATPase_C_sf"/>
</dbReference>
<keyword evidence="9" id="KW-0175">Coiled coil</keyword>
<dbReference type="EC" id="2.7.13.3" evidence="2"/>
<dbReference type="SUPFAM" id="SSF55874">
    <property type="entry name" value="ATPase domain of HSP90 chaperone/DNA topoisomerase II/histidine kinase"/>
    <property type="match status" value="1"/>
</dbReference>
<dbReference type="RefSeq" id="WP_120326910.1">
    <property type="nucleotide sequence ID" value="NZ_CP109307.1"/>
</dbReference>
<name>A0A420F7B5_9ACTN</name>
<dbReference type="GO" id="GO:0046983">
    <property type="term" value="F:protein dimerization activity"/>
    <property type="evidence" value="ECO:0007669"/>
    <property type="project" value="InterPro"/>
</dbReference>
<gene>
    <name evidence="12" type="ORF">D7I43_03550</name>
</gene>
<feature type="domain" description="Signal transduction histidine kinase subgroup 3 dimerisation and phosphoacceptor" evidence="11">
    <location>
        <begin position="187"/>
        <end position="250"/>
    </location>
</feature>
<evidence type="ECO:0000256" key="10">
    <source>
        <dbReference type="SAM" id="Phobius"/>
    </source>
</evidence>
<evidence type="ECO:0000256" key="4">
    <source>
        <dbReference type="ARBA" id="ARBA00022679"/>
    </source>
</evidence>
<feature type="coiled-coil region" evidence="9">
    <location>
        <begin position="155"/>
        <end position="182"/>
    </location>
</feature>
<evidence type="ECO:0000256" key="1">
    <source>
        <dbReference type="ARBA" id="ARBA00000085"/>
    </source>
</evidence>
<evidence type="ECO:0000256" key="8">
    <source>
        <dbReference type="ARBA" id="ARBA00023012"/>
    </source>
</evidence>
<evidence type="ECO:0000313" key="13">
    <source>
        <dbReference type="Proteomes" id="UP000285744"/>
    </source>
</evidence>
<dbReference type="AlphaFoldDB" id="A0A420F7B5"/>
<keyword evidence="5" id="KW-0547">Nucleotide-binding</keyword>
<feature type="transmembrane region" description="Helical" evidence="10">
    <location>
        <begin position="77"/>
        <end position="101"/>
    </location>
</feature>
<keyword evidence="3" id="KW-0597">Phosphoprotein</keyword>
<dbReference type="Pfam" id="PF07730">
    <property type="entry name" value="HisKA_3"/>
    <property type="match status" value="1"/>
</dbReference>
<evidence type="ECO:0000256" key="6">
    <source>
        <dbReference type="ARBA" id="ARBA00022777"/>
    </source>
</evidence>
<feature type="transmembrane region" description="Helical" evidence="10">
    <location>
        <begin position="21"/>
        <end position="38"/>
    </location>
</feature>
<protein>
    <recommendedName>
        <fullName evidence="2">histidine kinase</fullName>
        <ecNumber evidence="2">2.7.13.3</ecNumber>
    </recommendedName>
</protein>
<accession>A0A420F7B5</accession>
<evidence type="ECO:0000313" key="12">
    <source>
        <dbReference type="EMBL" id="RKF28823.1"/>
    </source>
</evidence>
<dbReference type="GO" id="GO:0016020">
    <property type="term" value="C:membrane"/>
    <property type="evidence" value="ECO:0007669"/>
    <property type="project" value="InterPro"/>
</dbReference>
<dbReference type="GO" id="GO:0000155">
    <property type="term" value="F:phosphorelay sensor kinase activity"/>
    <property type="evidence" value="ECO:0007669"/>
    <property type="project" value="InterPro"/>
</dbReference>
<evidence type="ECO:0000256" key="5">
    <source>
        <dbReference type="ARBA" id="ARBA00022741"/>
    </source>
</evidence>